<feature type="signal peptide" evidence="2">
    <location>
        <begin position="1"/>
        <end position="22"/>
    </location>
</feature>
<feature type="chain" id="PRO_5045779791" description="Lipoprotein" evidence="2">
    <location>
        <begin position="23"/>
        <end position="255"/>
    </location>
</feature>
<dbReference type="PROSITE" id="PS51257">
    <property type="entry name" value="PROKAR_LIPOPROTEIN"/>
    <property type="match status" value="1"/>
</dbReference>
<protein>
    <recommendedName>
        <fullName evidence="5">Lipoprotein</fullName>
    </recommendedName>
</protein>
<evidence type="ECO:0000256" key="2">
    <source>
        <dbReference type="SAM" id="SignalP"/>
    </source>
</evidence>
<accession>A0ABY7KS76</accession>
<dbReference type="Gene3D" id="2.50.20.20">
    <property type="match status" value="1"/>
</dbReference>
<feature type="region of interest" description="Disordered" evidence="1">
    <location>
        <begin position="228"/>
        <end position="255"/>
    </location>
</feature>
<name>A0ABY7KS76_9ACTN</name>
<keyword evidence="2" id="KW-0732">Signal</keyword>
<evidence type="ECO:0000313" key="4">
    <source>
        <dbReference type="Proteomes" id="UP001164439"/>
    </source>
</evidence>
<dbReference type="Proteomes" id="UP001164439">
    <property type="component" value="Chromosome"/>
</dbReference>
<evidence type="ECO:0000313" key="3">
    <source>
        <dbReference type="EMBL" id="WAZ26232.1"/>
    </source>
</evidence>
<dbReference type="InterPro" id="IPR029046">
    <property type="entry name" value="LolA/LolB/LppX"/>
</dbReference>
<sequence>MKHSITNRIAAALLCAATSVFVVGCGADGEETGASGNGHPFDTLTPEQIDSQARAALKSAPSMRWTGEFNSDGRQVEVDVAADEHGSCNGTFGLDSPMHIIKKGSLVHVKAEEEYWRTSFSRGMSPEQTEEMVAQFKGRWIKPPKLMSRTLGSMCDVFHTQIEDLSLASDGNPTREDDATVDGQPVAVLTDSTTTGTTTIYVAKKGKPYPLRITVTGGDEPLDVTFTDYGKPVDTTPPPADQILDPTTLRPEFSR</sequence>
<dbReference type="EMBL" id="CP114413">
    <property type="protein sequence ID" value="WAZ26232.1"/>
    <property type="molecule type" value="Genomic_DNA"/>
</dbReference>
<evidence type="ECO:0000256" key="1">
    <source>
        <dbReference type="SAM" id="MobiDB-lite"/>
    </source>
</evidence>
<dbReference type="RefSeq" id="WP_269663716.1">
    <property type="nucleotide sequence ID" value="NZ_CP114413.1"/>
</dbReference>
<keyword evidence="4" id="KW-1185">Reference proteome</keyword>
<dbReference type="SUPFAM" id="SSF89392">
    <property type="entry name" value="Prokaryotic lipoproteins and lipoprotein localization factors"/>
    <property type="match status" value="1"/>
</dbReference>
<evidence type="ECO:0008006" key="5">
    <source>
        <dbReference type="Google" id="ProtNLM"/>
    </source>
</evidence>
<organism evidence="3 4">
    <name type="scientific">Streptomyces cinnabarinus</name>
    <dbReference type="NCBI Taxonomy" id="67287"/>
    <lineage>
        <taxon>Bacteria</taxon>
        <taxon>Bacillati</taxon>
        <taxon>Actinomycetota</taxon>
        <taxon>Actinomycetes</taxon>
        <taxon>Kitasatosporales</taxon>
        <taxon>Streptomycetaceae</taxon>
        <taxon>Streptomyces</taxon>
    </lineage>
</organism>
<gene>
    <name evidence="3" type="ORF">STRCI_007787</name>
</gene>
<proteinExistence type="predicted"/>
<reference evidence="3" key="1">
    <citation type="submission" date="2022-12" db="EMBL/GenBank/DDBJ databases">
        <authorList>
            <person name="Ruckert C."/>
            <person name="Busche T."/>
            <person name="Kalinowski J."/>
            <person name="Wittmann C."/>
        </authorList>
    </citation>
    <scope>NUCLEOTIDE SEQUENCE</scope>
    <source>
        <strain evidence="3">DSM 40467</strain>
    </source>
</reference>